<dbReference type="EMBL" id="LN854557">
    <property type="protein sequence ID" value="CRL45215.1"/>
    <property type="molecule type" value="Genomic_DNA"/>
</dbReference>
<dbReference type="InterPro" id="IPR031830">
    <property type="entry name" value="YdiH"/>
</dbReference>
<dbReference type="AlphaFoldDB" id="A0A193QJV8"/>
<name>A0A193QJV8_SODGM</name>
<reference evidence="1 2" key="1">
    <citation type="submission" date="2015-05" db="EMBL/GenBank/DDBJ databases">
        <authorList>
            <person name="Goodhead I."/>
        </authorList>
    </citation>
    <scope>NUCLEOTIDE SEQUENCE [LARGE SCALE GENOMIC DNA]</scope>
    <source>
        <strain evidence="2">morsitans</strain>
    </source>
</reference>
<dbReference type="OrthoDB" id="6560982at2"/>
<organism evidence="1 2">
    <name type="scientific">Sodalis glossinidius (strain morsitans)</name>
    <dbReference type="NCBI Taxonomy" id="343509"/>
    <lineage>
        <taxon>Bacteria</taxon>
        <taxon>Pseudomonadati</taxon>
        <taxon>Pseudomonadota</taxon>
        <taxon>Gammaproteobacteria</taxon>
        <taxon>Enterobacterales</taxon>
        <taxon>Bruguierivoracaceae</taxon>
        <taxon>Sodalis</taxon>
    </lineage>
</organism>
<gene>
    <name evidence="1" type="ORF">SGGMMB4_02786</name>
</gene>
<evidence type="ECO:0000313" key="1">
    <source>
        <dbReference type="EMBL" id="CRL45215.1"/>
    </source>
</evidence>
<evidence type="ECO:0000313" key="2">
    <source>
        <dbReference type="Proteomes" id="UP000245838"/>
    </source>
</evidence>
<proteinExistence type="predicted"/>
<protein>
    <submittedName>
        <fullName evidence="1">Uncharacterized protein</fullName>
    </submittedName>
</protein>
<accession>A0A193QJV8</accession>
<dbReference type="Proteomes" id="UP000245838">
    <property type="component" value="Chromosome sggmmb4_Chromosome"/>
</dbReference>
<dbReference type="RefSeq" id="WP_083764738.1">
    <property type="nucleotide sequence ID" value="NC_007712.1"/>
</dbReference>
<sequence>MNNKPTAHQLAFEYLRRLSEELSPADYLKKFEQLESEFSALLHSSSFNDKTTGLCEFLSRFCPKCKADSQR</sequence>
<dbReference type="Pfam" id="PF15930">
    <property type="entry name" value="YdiH"/>
    <property type="match status" value="1"/>
</dbReference>